<feature type="coiled-coil region" evidence="1">
    <location>
        <begin position="60"/>
        <end position="118"/>
    </location>
</feature>
<evidence type="ECO:0000256" key="2">
    <source>
        <dbReference type="SAM" id="Phobius"/>
    </source>
</evidence>
<keyword evidence="1" id="KW-0175">Coiled coil</keyword>
<dbReference type="Proteomes" id="UP000886101">
    <property type="component" value="Unassembled WGS sequence"/>
</dbReference>
<dbReference type="InterPro" id="IPR006668">
    <property type="entry name" value="Mg_transptr_MgtE_intracell_dom"/>
</dbReference>
<organism evidence="4">
    <name type="scientific">Thermodesulfatator atlanticus</name>
    <dbReference type="NCBI Taxonomy" id="501497"/>
    <lineage>
        <taxon>Bacteria</taxon>
        <taxon>Pseudomonadati</taxon>
        <taxon>Thermodesulfobacteriota</taxon>
        <taxon>Thermodesulfobacteria</taxon>
        <taxon>Thermodesulfobacteriales</taxon>
        <taxon>Thermodesulfatatoraceae</taxon>
        <taxon>Thermodesulfatator</taxon>
    </lineage>
</organism>
<feature type="domain" description="Magnesium transporter MgtE intracellular" evidence="3">
    <location>
        <begin position="129"/>
        <end position="178"/>
    </location>
</feature>
<reference evidence="4" key="1">
    <citation type="journal article" date="2020" name="mSystems">
        <title>Genome- and Community-Level Interaction Insights into Carbon Utilization and Element Cycling Functions of Hydrothermarchaeota in Hydrothermal Sediment.</title>
        <authorList>
            <person name="Zhou Z."/>
            <person name="Liu Y."/>
            <person name="Xu W."/>
            <person name="Pan J."/>
            <person name="Luo Z.H."/>
            <person name="Li M."/>
        </authorList>
    </citation>
    <scope>NUCLEOTIDE SEQUENCE [LARGE SCALE GENOMIC DNA]</scope>
    <source>
        <strain evidence="4">HyVt-533</strain>
    </source>
</reference>
<evidence type="ECO:0000259" key="3">
    <source>
        <dbReference type="Pfam" id="PF03448"/>
    </source>
</evidence>
<name>A0A7V5U3D6_9BACT</name>
<comment type="caution">
    <text evidence="4">The sequence shown here is derived from an EMBL/GenBank/DDBJ whole genome shotgun (WGS) entry which is preliminary data.</text>
</comment>
<accession>A0A7V5U3D6</accession>
<evidence type="ECO:0000313" key="4">
    <source>
        <dbReference type="EMBL" id="HHI98006.1"/>
    </source>
</evidence>
<keyword evidence="2" id="KW-1133">Transmembrane helix</keyword>
<dbReference type="Pfam" id="PF03448">
    <property type="entry name" value="MgtE_N"/>
    <property type="match status" value="1"/>
</dbReference>
<evidence type="ECO:0000256" key="1">
    <source>
        <dbReference type="SAM" id="Coils"/>
    </source>
</evidence>
<feature type="transmembrane region" description="Helical" evidence="2">
    <location>
        <begin position="6"/>
        <end position="26"/>
    </location>
</feature>
<dbReference type="AlphaFoldDB" id="A0A7V5U3D6"/>
<protein>
    <recommendedName>
        <fullName evidence="3">Magnesium transporter MgtE intracellular domain-containing protein</fullName>
    </recommendedName>
</protein>
<proteinExistence type="predicted"/>
<dbReference type="Gene3D" id="1.25.60.10">
    <property type="entry name" value="MgtE N-terminal domain-like"/>
    <property type="match status" value="1"/>
</dbReference>
<dbReference type="EMBL" id="DROK01000272">
    <property type="protein sequence ID" value="HHI98006.1"/>
    <property type="molecule type" value="Genomic_DNA"/>
</dbReference>
<keyword evidence="2" id="KW-0812">Transmembrane</keyword>
<dbReference type="InterPro" id="IPR038076">
    <property type="entry name" value="MgtE_N_sf"/>
</dbReference>
<keyword evidence="2" id="KW-0472">Membrane</keyword>
<dbReference type="SUPFAM" id="SSF158791">
    <property type="entry name" value="MgtE N-terminal domain-like"/>
    <property type="match status" value="1"/>
</dbReference>
<gene>
    <name evidence="4" type="ORF">ENJ96_09175</name>
</gene>
<sequence>MRTFKWLPLLLVVALLKFMVTGLYFWGCKHGGLKWGVQEAEAAPNQPSEKTLPSCPEALFEALKAEREKLAQERKALEERKKNLALLEEQIKRRLATLKTLEEELDKKLTELRTIKNKRFKLLVGAYGNMKPSKAAKLIEAMEPEMAIKILSALKTEQVARILSAMPPEKAASLAESLSGLPPREM</sequence>